<dbReference type="Proteomes" id="UP001146067">
    <property type="component" value="Unassembled WGS sequence"/>
</dbReference>
<dbReference type="RefSeq" id="WP_270110879.1">
    <property type="nucleotide sequence ID" value="NZ_JAPZVP010000011.1"/>
</dbReference>
<sequence>MLSDYEHLDAGTLHVDGEHPIDGRVLFRLGIPNHQGAEFHTEPLTQEQATIINGGGMTLSLVHGDAEIEIGPEALVIGAAVKAGDEVVQLHASDPQGWPLDL</sequence>
<comment type="caution">
    <text evidence="1">The sequence shown here is derived from an EMBL/GenBank/DDBJ whole genome shotgun (WGS) entry which is preliminary data.</text>
</comment>
<accession>A0A9X3P8U1</accession>
<keyword evidence="2" id="KW-1185">Reference proteome</keyword>
<proteinExistence type="predicted"/>
<dbReference type="EMBL" id="JAPZVP010000011">
    <property type="protein sequence ID" value="MDA1360918.1"/>
    <property type="molecule type" value="Genomic_DNA"/>
</dbReference>
<dbReference type="AlphaFoldDB" id="A0A9X3P8U1"/>
<gene>
    <name evidence="1" type="ORF">O1R50_14905</name>
</gene>
<evidence type="ECO:0000313" key="2">
    <source>
        <dbReference type="Proteomes" id="UP001146067"/>
    </source>
</evidence>
<organism evidence="1 2">
    <name type="scientific">Glycomyces luteolus</name>
    <dbReference type="NCBI Taxonomy" id="2670330"/>
    <lineage>
        <taxon>Bacteria</taxon>
        <taxon>Bacillati</taxon>
        <taxon>Actinomycetota</taxon>
        <taxon>Actinomycetes</taxon>
        <taxon>Glycomycetales</taxon>
        <taxon>Glycomycetaceae</taxon>
        <taxon>Glycomyces</taxon>
    </lineage>
</organism>
<name>A0A9X3P8U1_9ACTN</name>
<reference evidence="1" key="1">
    <citation type="submission" date="2022-12" db="EMBL/GenBank/DDBJ databases">
        <title>Gycomyces niveus sp.nov.,a novel actinomycete isolated from soil in Shouguan.</title>
        <authorList>
            <person name="Yang X."/>
        </authorList>
    </citation>
    <scope>NUCLEOTIDE SEQUENCE</scope>
    <source>
        <strain evidence="1">NEAU-A15</strain>
    </source>
</reference>
<protein>
    <submittedName>
        <fullName evidence="1">Uncharacterized protein</fullName>
    </submittedName>
</protein>
<evidence type="ECO:0000313" key="1">
    <source>
        <dbReference type="EMBL" id="MDA1360918.1"/>
    </source>
</evidence>